<keyword evidence="1" id="KW-1133">Transmembrane helix</keyword>
<feature type="transmembrane region" description="Helical" evidence="1">
    <location>
        <begin position="480"/>
        <end position="500"/>
    </location>
</feature>
<feature type="transmembrane region" description="Helical" evidence="1">
    <location>
        <begin position="89"/>
        <end position="115"/>
    </location>
</feature>
<evidence type="ECO:0000313" key="3">
    <source>
        <dbReference type="Proteomes" id="UP001209570"/>
    </source>
</evidence>
<feature type="transmembrane region" description="Helical" evidence="1">
    <location>
        <begin position="443"/>
        <end position="464"/>
    </location>
</feature>
<keyword evidence="1" id="KW-0472">Membrane</keyword>
<name>A0AAD5L8H1_PYTIN</name>
<accession>A0AAD5L8H1</accession>
<keyword evidence="1" id="KW-0812">Transmembrane</keyword>
<reference evidence="2" key="1">
    <citation type="submission" date="2021-12" db="EMBL/GenBank/DDBJ databases">
        <title>Prjna785345.</title>
        <authorList>
            <person name="Rujirawat T."/>
            <person name="Krajaejun T."/>
        </authorList>
    </citation>
    <scope>NUCLEOTIDE SEQUENCE</scope>
    <source>
        <strain evidence="2">Pi057C3</strain>
    </source>
</reference>
<dbReference type="Proteomes" id="UP001209570">
    <property type="component" value="Unassembled WGS sequence"/>
</dbReference>
<protein>
    <recommendedName>
        <fullName evidence="4">Transmembrane protein</fullName>
    </recommendedName>
</protein>
<evidence type="ECO:0008006" key="4">
    <source>
        <dbReference type="Google" id="ProtNLM"/>
    </source>
</evidence>
<organism evidence="2 3">
    <name type="scientific">Pythium insidiosum</name>
    <name type="common">Pythiosis disease agent</name>
    <dbReference type="NCBI Taxonomy" id="114742"/>
    <lineage>
        <taxon>Eukaryota</taxon>
        <taxon>Sar</taxon>
        <taxon>Stramenopiles</taxon>
        <taxon>Oomycota</taxon>
        <taxon>Peronosporomycetes</taxon>
        <taxon>Pythiales</taxon>
        <taxon>Pythiaceae</taxon>
        <taxon>Pythium</taxon>
    </lineage>
</organism>
<dbReference type="AlphaFoldDB" id="A0AAD5L8H1"/>
<feature type="transmembrane region" description="Helical" evidence="1">
    <location>
        <begin position="136"/>
        <end position="158"/>
    </location>
</feature>
<comment type="caution">
    <text evidence="2">The sequence shown here is derived from an EMBL/GenBank/DDBJ whole genome shotgun (WGS) entry which is preliminary data.</text>
</comment>
<feature type="transmembrane region" description="Helical" evidence="1">
    <location>
        <begin position="268"/>
        <end position="285"/>
    </location>
</feature>
<keyword evidence="3" id="KW-1185">Reference proteome</keyword>
<proteinExistence type="predicted"/>
<feature type="transmembrane region" description="Helical" evidence="1">
    <location>
        <begin position="47"/>
        <end position="77"/>
    </location>
</feature>
<sequence length="501" mass="55516">MWADKVQPYPVGTTASAAKTSPGPALVAPMASLWSKLRSLDVYRDTAVTLVLMLYQASLSAFFAFAATFVLSLGLLVSGQSVEKQSSAVFIAGISGTSAVFHLLAVFAAFSGLLARHRWRQRPEQPMPPWFWPWRLLRRSAWFTVTTVLLIHAFAYLVSIGPKALHPFQLHFYGAICLSSFNTAVVDVCTRELYESETVNGARHASSSTSTSTSNSTLSLRSRDMKQSFWRRVGRAYVRNVGMIVALSAAAAYIQVASRVVIKNDWELVAFSLGSLAFRMLILKASQRLTLHHGKVHERTIYLSTAVPTVLIDTQVRFIQLRVQDRVSINGLVAVMAVEPALRLTRCALVARRLRRLRNRKSQSANRVAVTGVTQQVDRVLRFAAAEVHADMCSEYIAMACSASIFYFFHGHPKFMWRESPRDDDTVTVSAARSTPRYTRVSVFLFQVGLEILIDCVCSVWELLLDIPLRVAASVKSHSTILFVACAVANVSVCCSLYAAH</sequence>
<evidence type="ECO:0000313" key="2">
    <source>
        <dbReference type="EMBL" id="KAJ0391798.1"/>
    </source>
</evidence>
<gene>
    <name evidence="2" type="ORF">P43SY_004871</name>
</gene>
<feature type="transmembrane region" description="Helical" evidence="1">
    <location>
        <begin position="236"/>
        <end position="256"/>
    </location>
</feature>
<evidence type="ECO:0000256" key="1">
    <source>
        <dbReference type="SAM" id="Phobius"/>
    </source>
</evidence>
<dbReference type="EMBL" id="JAKCXM010000834">
    <property type="protein sequence ID" value="KAJ0391798.1"/>
    <property type="molecule type" value="Genomic_DNA"/>
</dbReference>